<dbReference type="InterPro" id="IPR026961">
    <property type="entry name" value="PGG_dom"/>
</dbReference>
<dbReference type="AlphaFoldDB" id="A0AAD4SSM3"/>
<dbReference type="InterPro" id="IPR036770">
    <property type="entry name" value="Ankyrin_rpt-contain_sf"/>
</dbReference>
<evidence type="ECO:0000259" key="10">
    <source>
        <dbReference type="Pfam" id="PF13962"/>
    </source>
</evidence>
<evidence type="ECO:0000256" key="1">
    <source>
        <dbReference type="ARBA" id="ARBA00004141"/>
    </source>
</evidence>
<sequence length="541" mass="61219">MMMKYSLYEAVRSGDIDLVKKLVADSGDDHDSYLLLLQMKTHMESSLLHVAVQFNKEVCVEEICRRCPLLLLQQNLEGDTPLHIAARLGLSDVVRVLFNCARQMNEEDDVEKGVGRELLGEETTRFITSDAEVNEWYSSSILMTKLQQLVRLTNNKKDTALHEALRNSSYGRVVTMLAEADPSFEYCANDAGETPLHLAVQYGDSLGGRTVLHNAILYLVDSGLMDMVNVLLKNKRHLVREVDRDGRSALHYAAYDSNAELAMKLLDVDPSAGYVKDKDGMTALHYAAGGNCNATLDRKSDKFIENVIQRCPDCWELLDSEGRNFLHVAAMNRRFSVIKYVFDMKSNYMANNLIGRMDKHGNTPWDLFVKARGGVCHGRKDACYNIFVQDPRVIKVVGYRYRFMVDRFATHDCSQSQNTSIENNKKQTNDDKLQTKKERRREKLENMSQNHMVVVTLIATVAFAAGFTLPGGYRNDGPEEGMATLAKKSAFIAFMVSNSLAMLLSLYALFIHFWTRFQTAMVNKYELISVAVPTLAWQLHL</sequence>
<evidence type="ECO:0000256" key="7">
    <source>
        <dbReference type="PROSITE-ProRule" id="PRU00023"/>
    </source>
</evidence>
<evidence type="ECO:0000313" key="11">
    <source>
        <dbReference type="EMBL" id="KAI3919073.1"/>
    </source>
</evidence>
<evidence type="ECO:0000256" key="4">
    <source>
        <dbReference type="ARBA" id="ARBA00022989"/>
    </source>
</evidence>
<evidence type="ECO:0000313" key="12">
    <source>
        <dbReference type="Proteomes" id="UP001202328"/>
    </source>
</evidence>
<dbReference type="PROSITE" id="PS50297">
    <property type="entry name" value="ANK_REP_REGION"/>
    <property type="match status" value="1"/>
</dbReference>
<feature type="transmembrane region" description="Helical" evidence="9">
    <location>
        <begin position="450"/>
        <end position="469"/>
    </location>
</feature>
<keyword evidence="5 7" id="KW-0040">ANK repeat</keyword>
<feature type="transmembrane region" description="Helical" evidence="9">
    <location>
        <begin position="489"/>
        <end position="514"/>
    </location>
</feature>
<dbReference type="EMBL" id="JAJJMB010008936">
    <property type="protein sequence ID" value="KAI3919073.1"/>
    <property type="molecule type" value="Genomic_DNA"/>
</dbReference>
<dbReference type="SUPFAM" id="SSF48403">
    <property type="entry name" value="Ankyrin repeat"/>
    <property type="match status" value="1"/>
</dbReference>
<dbReference type="Pfam" id="PF13962">
    <property type="entry name" value="PGG"/>
    <property type="match status" value="1"/>
</dbReference>
<organism evidence="11 12">
    <name type="scientific">Papaver atlanticum</name>
    <dbReference type="NCBI Taxonomy" id="357466"/>
    <lineage>
        <taxon>Eukaryota</taxon>
        <taxon>Viridiplantae</taxon>
        <taxon>Streptophyta</taxon>
        <taxon>Embryophyta</taxon>
        <taxon>Tracheophyta</taxon>
        <taxon>Spermatophyta</taxon>
        <taxon>Magnoliopsida</taxon>
        <taxon>Ranunculales</taxon>
        <taxon>Papaveraceae</taxon>
        <taxon>Papaveroideae</taxon>
        <taxon>Papaver</taxon>
    </lineage>
</organism>
<dbReference type="Gene3D" id="1.25.40.20">
    <property type="entry name" value="Ankyrin repeat-containing domain"/>
    <property type="match status" value="4"/>
</dbReference>
<feature type="domain" description="PGG" evidence="10">
    <location>
        <begin position="442"/>
        <end position="526"/>
    </location>
</feature>
<dbReference type="GO" id="GO:0005886">
    <property type="term" value="C:plasma membrane"/>
    <property type="evidence" value="ECO:0007669"/>
    <property type="project" value="TreeGrafter"/>
</dbReference>
<comment type="subcellular location">
    <subcellularLocation>
        <location evidence="1">Membrane</location>
        <topology evidence="1">Multi-pass membrane protein</topology>
    </subcellularLocation>
</comment>
<evidence type="ECO:0000256" key="5">
    <source>
        <dbReference type="ARBA" id="ARBA00023043"/>
    </source>
</evidence>
<evidence type="ECO:0000256" key="6">
    <source>
        <dbReference type="ARBA" id="ARBA00023136"/>
    </source>
</evidence>
<feature type="compositionally biased region" description="Basic and acidic residues" evidence="8">
    <location>
        <begin position="423"/>
        <end position="445"/>
    </location>
</feature>
<accession>A0AAD4SSM3</accession>
<feature type="region of interest" description="Disordered" evidence="8">
    <location>
        <begin position="416"/>
        <end position="445"/>
    </location>
</feature>
<keyword evidence="4 9" id="KW-1133">Transmembrane helix</keyword>
<dbReference type="Pfam" id="PF12796">
    <property type="entry name" value="Ank_2"/>
    <property type="match status" value="2"/>
</dbReference>
<name>A0AAD4SSM3_9MAGN</name>
<comment type="caution">
    <text evidence="11">The sequence shown here is derived from an EMBL/GenBank/DDBJ whole genome shotgun (WGS) entry which is preliminary data.</text>
</comment>
<protein>
    <recommendedName>
        <fullName evidence="10">PGG domain-containing protein</fullName>
    </recommendedName>
</protein>
<dbReference type="PANTHER" id="PTHR24186:SF50">
    <property type="entry name" value="ANKYRIN REPEAT-CONTAINING PROTEIN ITN1-LIKE ISOFORM X1"/>
    <property type="match status" value="1"/>
</dbReference>
<evidence type="ECO:0000256" key="9">
    <source>
        <dbReference type="SAM" id="Phobius"/>
    </source>
</evidence>
<dbReference type="InterPro" id="IPR002110">
    <property type="entry name" value="Ankyrin_rpt"/>
</dbReference>
<evidence type="ECO:0000256" key="8">
    <source>
        <dbReference type="SAM" id="MobiDB-lite"/>
    </source>
</evidence>
<reference evidence="11" key="1">
    <citation type="submission" date="2022-04" db="EMBL/GenBank/DDBJ databases">
        <title>A functionally conserved STORR gene fusion in Papaver species that diverged 16.8 million years ago.</title>
        <authorList>
            <person name="Catania T."/>
        </authorList>
    </citation>
    <scope>NUCLEOTIDE SEQUENCE</scope>
    <source>
        <strain evidence="11">S-188037</strain>
    </source>
</reference>
<keyword evidence="3" id="KW-0677">Repeat</keyword>
<dbReference type="PANTHER" id="PTHR24186">
    <property type="entry name" value="PROTEIN PHOSPHATASE 1 REGULATORY SUBUNIT"/>
    <property type="match status" value="1"/>
</dbReference>
<dbReference type="SMART" id="SM00248">
    <property type="entry name" value="ANK"/>
    <property type="match status" value="8"/>
</dbReference>
<gene>
    <name evidence="11" type="ORF">MKW98_016626</name>
</gene>
<keyword evidence="12" id="KW-1185">Reference proteome</keyword>
<dbReference type="Proteomes" id="UP001202328">
    <property type="component" value="Unassembled WGS sequence"/>
</dbReference>
<proteinExistence type="predicted"/>
<keyword evidence="2 9" id="KW-0812">Transmembrane</keyword>
<evidence type="ECO:0000256" key="2">
    <source>
        <dbReference type="ARBA" id="ARBA00022692"/>
    </source>
</evidence>
<evidence type="ECO:0000256" key="3">
    <source>
        <dbReference type="ARBA" id="ARBA00022737"/>
    </source>
</evidence>
<feature type="repeat" description="ANK" evidence="7">
    <location>
        <begin position="77"/>
        <end position="109"/>
    </location>
</feature>
<keyword evidence="6 9" id="KW-0472">Membrane</keyword>
<dbReference type="PROSITE" id="PS50088">
    <property type="entry name" value="ANK_REPEAT"/>
    <property type="match status" value="1"/>
</dbReference>